<keyword evidence="4 8" id="KW-0238">DNA-binding</keyword>
<dbReference type="Gene3D" id="1.10.10.60">
    <property type="entry name" value="Homeodomain-like"/>
    <property type="match status" value="1"/>
</dbReference>
<dbReference type="InterPro" id="IPR001356">
    <property type="entry name" value="HD"/>
</dbReference>
<feature type="compositionally biased region" description="Low complexity" evidence="11">
    <location>
        <begin position="70"/>
        <end position="84"/>
    </location>
</feature>
<feature type="DNA-binding region" description="Homeobox" evidence="8">
    <location>
        <begin position="118"/>
        <end position="177"/>
    </location>
</feature>
<evidence type="ECO:0000313" key="13">
    <source>
        <dbReference type="EMBL" id="KAK1292617.1"/>
    </source>
</evidence>
<evidence type="ECO:0000256" key="5">
    <source>
        <dbReference type="ARBA" id="ARBA00023155"/>
    </source>
</evidence>
<name>A0AAV9CUQ2_ACOCL</name>
<keyword evidence="6" id="KW-0804">Transcription</keyword>
<dbReference type="PROSITE" id="PS50071">
    <property type="entry name" value="HOMEOBOX_2"/>
    <property type="match status" value="1"/>
</dbReference>
<dbReference type="SUPFAM" id="SSF46689">
    <property type="entry name" value="Homeodomain-like"/>
    <property type="match status" value="1"/>
</dbReference>
<dbReference type="GO" id="GO:0000981">
    <property type="term" value="F:DNA-binding transcription factor activity, RNA polymerase II-specific"/>
    <property type="evidence" value="ECO:0007669"/>
    <property type="project" value="InterPro"/>
</dbReference>
<evidence type="ECO:0000256" key="2">
    <source>
        <dbReference type="ARBA" id="ARBA00006074"/>
    </source>
</evidence>
<evidence type="ECO:0000256" key="9">
    <source>
        <dbReference type="RuleBase" id="RU000682"/>
    </source>
</evidence>
<keyword evidence="7 8" id="KW-0539">Nucleus</keyword>
<dbReference type="Pfam" id="PF00046">
    <property type="entry name" value="Homeodomain"/>
    <property type="match status" value="1"/>
</dbReference>
<dbReference type="InterPro" id="IPR017970">
    <property type="entry name" value="Homeobox_CS"/>
</dbReference>
<organism evidence="13 14">
    <name type="scientific">Acorus calamus</name>
    <name type="common">Sweet flag</name>
    <dbReference type="NCBI Taxonomy" id="4465"/>
    <lineage>
        <taxon>Eukaryota</taxon>
        <taxon>Viridiplantae</taxon>
        <taxon>Streptophyta</taxon>
        <taxon>Embryophyta</taxon>
        <taxon>Tracheophyta</taxon>
        <taxon>Spermatophyta</taxon>
        <taxon>Magnoliopsida</taxon>
        <taxon>Liliopsida</taxon>
        <taxon>Acoraceae</taxon>
        <taxon>Acorus</taxon>
    </lineage>
</organism>
<evidence type="ECO:0000256" key="3">
    <source>
        <dbReference type="ARBA" id="ARBA00023015"/>
    </source>
</evidence>
<dbReference type="InterPro" id="IPR050762">
    <property type="entry name" value="HD-ZIP_Homeobox_LZ_Class_II"/>
</dbReference>
<feature type="compositionally biased region" description="Basic and acidic residues" evidence="11">
    <location>
        <begin position="40"/>
        <end position="57"/>
    </location>
</feature>
<dbReference type="EMBL" id="JAUJYO010000017">
    <property type="protein sequence ID" value="KAK1292617.1"/>
    <property type="molecule type" value="Genomic_DNA"/>
</dbReference>
<feature type="compositionally biased region" description="Gly residues" evidence="11">
    <location>
        <begin position="23"/>
        <end position="33"/>
    </location>
</feature>
<accession>A0AAV9CUQ2</accession>
<evidence type="ECO:0000256" key="8">
    <source>
        <dbReference type="PROSITE-ProRule" id="PRU00108"/>
    </source>
</evidence>
<proteinExistence type="inferred from homology"/>
<keyword evidence="5 8" id="KW-0371">Homeobox</keyword>
<comment type="subcellular location">
    <subcellularLocation>
        <location evidence="1 8 9">Nucleus</location>
    </subcellularLocation>
</comment>
<dbReference type="CDD" id="cd00086">
    <property type="entry name" value="homeodomain"/>
    <property type="match status" value="1"/>
</dbReference>
<dbReference type="PANTHER" id="PTHR45714:SF34">
    <property type="entry name" value="HOMEOBOX-LEUCINE ZIPPER PROTEIN HAT9"/>
    <property type="match status" value="1"/>
</dbReference>
<comment type="similarity">
    <text evidence="2">Belongs to the HD-ZIP homeobox family. Class II subfamily.</text>
</comment>
<keyword evidence="14" id="KW-1185">Reference proteome</keyword>
<evidence type="ECO:0000259" key="12">
    <source>
        <dbReference type="PROSITE" id="PS50071"/>
    </source>
</evidence>
<sequence>MCEKQRHRASKTINMVHEDGLSLGLGYGGGGGATTTESKLSSDGHQKQQDLQFKHYYEPSLTLGRPPDDSNSVVSSFSNVVNTSAPQAVKRERDDVASEERPAVSSRVSDEDEDVGTGVRKKLRLTKEQSALLEDSFKEHSTLNPKQKQALAKQLNLRPRQVEVWFQNRRARTKLKQTEMDCEILKRCCENLTDENRRLQKELQELKKIKYGPSSTPPIYMQFPAAATLSVCPSCERMISSTGGGSGDNTKAAAPFLIAPKPTHLYGSFTNSPAAC</sequence>
<dbReference type="GO" id="GO:0005634">
    <property type="term" value="C:nucleus"/>
    <property type="evidence" value="ECO:0007669"/>
    <property type="project" value="UniProtKB-SubCell"/>
</dbReference>
<evidence type="ECO:0000256" key="10">
    <source>
        <dbReference type="SAM" id="Coils"/>
    </source>
</evidence>
<evidence type="ECO:0000256" key="6">
    <source>
        <dbReference type="ARBA" id="ARBA00023163"/>
    </source>
</evidence>
<evidence type="ECO:0000256" key="7">
    <source>
        <dbReference type="ARBA" id="ARBA00023242"/>
    </source>
</evidence>
<feature type="domain" description="Homeobox" evidence="12">
    <location>
        <begin position="116"/>
        <end position="176"/>
    </location>
</feature>
<feature type="coiled-coil region" evidence="10">
    <location>
        <begin position="175"/>
        <end position="209"/>
    </location>
</feature>
<dbReference type="GO" id="GO:0043565">
    <property type="term" value="F:sequence-specific DNA binding"/>
    <property type="evidence" value="ECO:0007669"/>
    <property type="project" value="InterPro"/>
</dbReference>
<feature type="region of interest" description="Disordered" evidence="11">
    <location>
        <begin position="23"/>
        <end position="115"/>
    </location>
</feature>
<evidence type="ECO:0000313" key="14">
    <source>
        <dbReference type="Proteomes" id="UP001180020"/>
    </source>
</evidence>
<dbReference type="PROSITE" id="PS00027">
    <property type="entry name" value="HOMEOBOX_1"/>
    <property type="match status" value="1"/>
</dbReference>
<dbReference type="InterPro" id="IPR003106">
    <property type="entry name" value="Leu_zip_homeo"/>
</dbReference>
<reference evidence="13" key="2">
    <citation type="submission" date="2023-06" db="EMBL/GenBank/DDBJ databases">
        <authorList>
            <person name="Ma L."/>
            <person name="Liu K.-W."/>
            <person name="Li Z."/>
            <person name="Hsiao Y.-Y."/>
            <person name="Qi Y."/>
            <person name="Fu T."/>
            <person name="Tang G."/>
            <person name="Zhang D."/>
            <person name="Sun W.-H."/>
            <person name="Liu D.-K."/>
            <person name="Li Y."/>
            <person name="Chen G.-Z."/>
            <person name="Liu X.-D."/>
            <person name="Liao X.-Y."/>
            <person name="Jiang Y.-T."/>
            <person name="Yu X."/>
            <person name="Hao Y."/>
            <person name="Huang J."/>
            <person name="Zhao X.-W."/>
            <person name="Ke S."/>
            <person name="Chen Y.-Y."/>
            <person name="Wu W.-L."/>
            <person name="Hsu J.-L."/>
            <person name="Lin Y.-F."/>
            <person name="Huang M.-D."/>
            <person name="Li C.-Y."/>
            <person name="Huang L."/>
            <person name="Wang Z.-W."/>
            <person name="Zhao X."/>
            <person name="Zhong W.-Y."/>
            <person name="Peng D.-H."/>
            <person name="Ahmad S."/>
            <person name="Lan S."/>
            <person name="Zhang J.-S."/>
            <person name="Tsai W.-C."/>
            <person name="Van De Peer Y."/>
            <person name="Liu Z.-J."/>
        </authorList>
    </citation>
    <scope>NUCLEOTIDE SEQUENCE</scope>
    <source>
        <strain evidence="13">CP</strain>
        <tissue evidence="13">Leaves</tissue>
    </source>
</reference>
<dbReference type="SMART" id="SM00389">
    <property type="entry name" value="HOX"/>
    <property type="match status" value="1"/>
</dbReference>
<keyword evidence="10" id="KW-0175">Coiled coil</keyword>
<dbReference type="FunFam" id="1.10.10.60:FF:000577">
    <property type="entry name" value="Homeobox-leucine zipper protein 18"/>
    <property type="match status" value="1"/>
</dbReference>
<evidence type="ECO:0000256" key="4">
    <source>
        <dbReference type="ARBA" id="ARBA00023125"/>
    </source>
</evidence>
<dbReference type="SMART" id="SM00340">
    <property type="entry name" value="HALZ"/>
    <property type="match status" value="1"/>
</dbReference>
<gene>
    <name evidence="13" type="primary">HAT22</name>
    <name evidence="13" type="ORF">QJS10_CPB17g02638</name>
</gene>
<comment type="caution">
    <text evidence="13">The sequence shown here is derived from an EMBL/GenBank/DDBJ whole genome shotgun (WGS) entry which is preliminary data.</text>
</comment>
<evidence type="ECO:0000256" key="1">
    <source>
        <dbReference type="ARBA" id="ARBA00004123"/>
    </source>
</evidence>
<protein>
    <submittedName>
        <fullName evidence="13">Homeobox-leucine zipper protein HAT22</fullName>
    </submittedName>
</protein>
<dbReference type="Pfam" id="PF02183">
    <property type="entry name" value="HALZ"/>
    <property type="match status" value="1"/>
</dbReference>
<evidence type="ECO:0000256" key="11">
    <source>
        <dbReference type="SAM" id="MobiDB-lite"/>
    </source>
</evidence>
<feature type="compositionally biased region" description="Basic and acidic residues" evidence="11">
    <location>
        <begin position="89"/>
        <end position="102"/>
    </location>
</feature>
<dbReference type="AlphaFoldDB" id="A0AAV9CUQ2"/>
<reference evidence="13" key="1">
    <citation type="journal article" date="2023" name="Nat. Commun.">
        <title>Diploid and tetraploid genomes of Acorus and the evolution of monocots.</title>
        <authorList>
            <person name="Ma L."/>
            <person name="Liu K.W."/>
            <person name="Li Z."/>
            <person name="Hsiao Y.Y."/>
            <person name="Qi Y."/>
            <person name="Fu T."/>
            <person name="Tang G.D."/>
            <person name="Zhang D."/>
            <person name="Sun W.H."/>
            <person name="Liu D.K."/>
            <person name="Li Y."/>
            <person name="Chen G.Z."/>
            <person name="Liu X.D."/>
            <person name="Liao X.Y."/>
            <person name="Jiang Y.T."/>
            <person name="Yu X."/>
            <person name="Hao Y."/>
            <person name="Huang J."/>
            <person name="Zhao X.W."/>
            <person name="Ke S."/>
            <person name="Chen Y.Y."/>
            <person name="Wu W.L."/>
            <person name="Hsu J.L."/>
            <person name="Lin Y.F."/>
            <person name="Huang M.D."/>
            <person name="Li C.Y."/>
            <person name="Huang L."/>
            <person name="Wang Z.W."/>
            <person name="Zhao X."/>
            <person name="Zhong W.Y."/>
            <person name="Peng D.H."/>
            <person name="Ahmad S."/>
            <person name="Lan S."/>
            <person name="Zhang J.S."/>
            <person name="Tsai W.C."/>
            <person name="Van de Peer Y."/>
            <person name="Liu Z.J."/>
        </authorList>
    </citation>
    <scope>NUCLEOTIDE SEQUENCE</scope>
    <source>
        <strain evidence="13">CP</strain>
    </source>
</reference>
<dbReference type="PANTHER" id="PTHR45714">
    <property type="entry name" value="HOMEOBOX-LEUCINE ZIPPER PROTEIN HAT14"/>
    <property type="match status" value="1"/>
</dbReference>
<dbReference type="InterPro" id="IPR009057">
    <property type="entry name" value="Homeodomain-like_sf"/>
</dbReference>
<keyword evidence="3" id="KW-0805">Transcription regulation</keyword>
<dbReference type="Proteomes" id="UP001180020">
    <property type="component" value="Unassembled WGS sequence"/>
</dbReference>